<name>B8JC81_ANAD2</name>
<dbReference type="GO" id="GO:0000156">
    <property type="term" value="F:phosphorelay response regulator activity"/>
    <property type="evidence" value="ECO:0007669"/>
    <property type="project" value="TreeGrafter"/>
</dbReference>
<dbReference type="PRINTS" id="PR00344">
    <property type="entry name" value="BCTRLSENSOR"/>
</dbReference>
<dbReference type="SUPFAM" id="SSF55785">
    <property type="entry name" value="PYP-like sensor domain (PAS domain)"/>
    <property type="match status" value="1"/>
</dbReference>
<dbReference type="SMART" id="SM00387">
    <property type="entry name" value="HATPase_c"/>
    <property type="match status" value="1"/>
</dbReference>
<evidence type="ECO:0000256" key="1">
    <source>
        <dbReference type="ARBA" id="ARBA00000085"/>
    </source>
</evidence>
<dbReference type="InterPro" id="IPR000014">
    <property type="entry name" value="PAS"/>
</dbReference>
<dbReference type="InterPro" id="IPR003594">
    <property type="entry name" value="HATPase_dom"/>
</dbReference>
<organism evidence="8 9">
    <name type="scientific">Anaeromyxobacter dehalogenans (strain ATCC BAA-258 / DSM 21875 / 2CP-1)</name>
    <dbReference type="NCBI Taxonomy" id="455488"/>
    <lineage>
        <taxon>Bacteria</taxon>
        <taxon>Pseudomonadati</taxon>
        <taxon>Myxococcota</taxon>
        <taxon>Myxococcia</taxon>
        <taxon>Myxococcales</taxon>
        <taxon>Cystobacterineae</taxon>
        <taxon>Anaeromyxobacteraceae</taxon>
        <taxon>Anaeromyxobacter</taxon>
    </lineage>
</organism>
<dbReference type="PANTHER" id="PTHR42878:SF15">
    <property type="entry name" value="BACTERIOPHYTOCHROME"/>
    <property type="match status" value="1"/>
</dbReference>
<dbReference type="GO" id="GO:0000155">
    <property type="term" value="F:phosphorelay sensor kinase activity"/>
    <property type="evidence" value="ECO:0007669"/>
    <property type="project" value="InterPro"/>
</dbReference>
<evidence type="ECO:0000313" key="9">
    <source>
        <dbReference type="Proteomes" id="UP000007089"/>
    </source>
</evidence>
<dbReference type="Proteomes" id="UP000007089">
    <property type="component" value="Chromosome"/>
</dbReference>
<dbReference type="InterPro" id="IPR005467">
    <property type="entry name" value="His_kinase_dom"/>
</dbReference>
<dbReference type="HOGENOM" id="CLU_718947_0_0_7"/>
<evidence type="ECO:0000256" key="3">
    <source>
        <dbReference type="ARBA" id="ARBA00022553"/>
    </source>
</evidence>
<dbReference type="PROSITE" id="PS50109">
    <property type="entry name" value="HIS_KIN"/>
    <property type="match status" value="1"/>
</dbReference>
<evidence type="ECO:0000256" key="5">
    <source>
        <dbReference type="ARBA" id="ARBA00022777"/>
    </source>
</evidence>
<evidence type="ECO:0000256" key="2">
    <source>
        <dbReference type="ARBA" id="ARBA00012438"/>
    </source>
</evidence>
<dbReference type="Gene3D" id="3.30.565.10">
    <property type="entry name" value="Histidine kinase-like ATPase, C-terminal domain"/>
    <property type="match status" value="1"/>
</dbReference>
<dbReference type="EMBL" id="CP001359">
    <property type="protein sequence ID" value="ACL65821.1"/>
    <property type="molecule type" value="Genomic_DNA"/>
</dbReference>
<dbReference type="EC" id="2.7.13.3" evidence="2"/>
<dbReference type="KEGG" id="acp:A2cp1_2483"/>
<gene>
    <name evidence="8" type="ordered locus">A2cp1_2483</name>
</gene>
<dbReference type="SUPFAM" id="SSF47384">
    <property type="entry name" value="Homodimeric domain of signal transducing histidine kinase"/>
    <property type="match status" value="1"/>
</dbReference>
<keyword evidence="4" id="KW-0808">Transferase</keyword>
<evidence type="ECO:0000313" key="8">
    <source>
        <dbReference type="EMBL" id="ACL65821.1"/>
    </source>
</evidence>
<evidence type="ECO:0000256" key="6">
    <source>
        <dbReference type="ARBA" id="ARBA00023136"/>
    </source>
</evidence>
<dbReference type="Gene3D" id="1.10.287.130">
    <property type="match status" value="1"/>
</dbReference>
<dbReference type="CDD" id="cd00075">
    <property type="entry name" value="HATPase"/>
    <property type="match status" value="1"/>
</dbReference>
<dbReference type="Pfam" id="PF08448">
    <property type="entry name" value="PAS_4"/>
    <property type="match status" value="1"/>
</dbReference>
<dbReference type="GO" id="GO:0007234">
    <property type="term" value="P:osmosensory signaling via phosphorelay pathway"/>
    <property type="evidence" value="ECO:0007669"/>
    <property type="project" value="TreeGrafter"/>
</dbReference>
<dbReference type="NCBIfam" id="TIGR00229">
    <property type="entry name" value="sensory_box"/>
    <property type="match status" value="1"/>
</dbReference>
<accession>B8JC81</accession>
<dbReference type="PANTHER" id="PTHR42878">
    <property type="entry name" value="TWO-COMPONENT HISTIDINE KINASE"/>
    <property type="match status" value="1"/>
</dbReference>
<proteinExistence type="predicted"/>
<sequence>MYAPESVPSPALGDGRGAAEVVLESHFLLRAVFEEAPVGIGMLDPGFRFVRVNPKLAALNGIPAEAHLGRTPRELFPALPIDDLEAIWRRVLDTGKPVLGYEFCGETPAAPGKTRWWREDWFPVVAHGRVVGLAFVVAEVTEERRAGELQRLLVGIVGHDLRNPLAVITTSARLLFAGGLGAREADAVRRIDRAARRIEALARDLLDYTCMRGGGSLGVRPRPGADLSRIVEAAAEEARVAYPGVVLECSAGPDVQGEWDEDRLAQLAGNLLSNAAKYGTRGEPVVARVYADGDEVVLEVHNGGTPIPVERLPRVFDGLSQWTDERMRQGGIGLGLFICREIVRAHGGTIEIASTEADGTTVRVQLPRSAPGPDGGVATPRGAG</sequence>
<reference evidence="8" key="1">
    <citation type="submission" date="2009-01" db="EMBL/GenBank/DDBJ databases">
        <title>Complete sequence of Anaeromyxobacter dehalogenans 2CP-1.</title>
        <authorList>
            <consortium name="US DOE Joint Genome Institute"/>
            <person name="Lucas S."/>
            <person name="Copeland A."/>
            <person name="Lapidus A."/>
            <person name="Glavina del Rio T."/>
            <person name="Dalin E."/>
            <person name="Tice H."/>
            <person name="Bruce D."/>
            <person name="Goodwin L."/>
            <person name="Pitluck S."/>
            <person name="Saunders E."/>
            <person name="Brettin T."/>
            <person name="Detter J.C."/>
            <person name="Han C."/>
            <person name="Larimer F."/>
            <person name="Land M."/>
            <person name="Hauser L."/>
            <person name="Kyrpides N."/>
            <person name="Ovchinnikova G."/>
            <person name="Beliaev A.S."/>
            <person name="Richardson P."/>
        </authorList>
    </citation>
    <scope>NUCLEOTIDE SEQUENCE</scope>
    <source>
        <strain evidence="8">2CP-1</strain>
    </source>
</reference>
<dbReference type="InterPro" id="IPR050351">
    <property type="entry name" value="BphY/WalK/GraS-like"/>
</dbReference>
<dbReference type="InterPro" id="IPR036097">
    <property type="entry name" value="HisK_dim/P_sf"/>
</dbReference>
<keyword evidence="9" id="KW-1185">Reference proteome</keyword>
<dbReference type="InterPro" id="IPR003661">
    <property type="entry name" value="HisK_dim/P_dom"/>
</dbReference>
<protein>
    <recommendedName>
        <fullName evidence="2">histidine kinase</fullName>
        <ecNumber evidence="2">2.7.13.3</ecNumber>
    </recommendedName>
</protein>
<dbReference type="InterPro" id="IPR004358">
    <property type="entry name" value="Sig_transdc_His_kin-like_C"/>
</dbReference>
<dbReference type="Gene3D" id="3.30.450.20">
    <property type="entry name" value="PAS domain"/>
    <property type="match status" value="1"/>
</dbReference>
<dbReference type="GO" id="GO:0030295">
    <property type="term" value="F:protein kinase activator activity"/>
    <property type="evidence" value="ECO:0007669"/>
    <property type="project" value="TreeGrafter"/>
</dbReference>
<keyword evidence="3" id="KW-0597">Phosphoprotein</keyword>
<comment type="catalytic activity">
    <reaction evidence="1">
        <text>ATP + protein L-histidine = ADP + protein N-phospho-L-histidine.</text>
        <dbReference type="EC" id="2.7.13.3"/>
    </reaction>
</comment>
<dbReference type="Pfam" id="PF02518">
    <property type="entry name" value="HATPase_c"/>
    <property type="match status" value="1"/>
</dbReference>
<evidence type="ECO:0000259" key="7">
    <source>
        <dbReference type="PROSITE" id="PS50109"/>
    </source>
</evidence>
<keyword evidence="5 8" id="KW-0418">Kinase</keyword>
<dbReference type="AlphaFoldDB" id="B8JC81"/>
<dbReference type="InterPro" id="IPR013656">
    <property type="entry name" value="PAS_4"/>
</dbReference>
<dbReference type="CDD" id="cd00082">
    <property type="entry name" value="HisKA"/>
    <property type="match status" value="1"/>
</dbReference>
<dbReference type="InterPro" id="IPR035965">
    <property type="entry name" value="PAS-like_dom_sf"/>
</dbReference>
<keyword evidence="6" id="KW-0472">Membrane</keyword>
<feature type="domain" description="Histidine kinase" evidence="7">
    <location>
        <begin position="156"/>
        <end position="370"/>
    </location>
</feature>
<dbReference type="SMART" id="SM00388">
    <property type="entry name" value="HisKA"/>
    <property type="match status" value="1"/>
</dbReference>
<dbReference type="InterPro" id="IPR036890">
    <property type="entry name" value="HATPase_C_sf"/>
</dbReference>
<dbReference type="GO" id="GO:0016020">
    <property type="term" value="C:membrane"/>
    <property type="evidence" value="ECO:0007669"/>
    <property type="project" value="UniProtKB-SubCell"/>
</dbReference>
<dbReference type="SUPFAM" id="SSF55874">
    <property type="entry name" value="ATPase domain of HSP90 chaperone/DNA topoisomerase II/histidine kinase"/>
    <property type="match status" value="1"/>
</dbReference>
<dbReference type="Pfam" id="PF00512">
    <property type="entry name" value="HisKA"/>
    <property type="match status" value="1"/>
</dbReference>
<evidence type="ECO:0000256" key="4">
    <source>
        <dbReference type="ARBA" id="ARBA00022679"/>
    </source>
</evidence>